<dbReference type="EMBL" id="CAJMWY010004118">
    <property type="protein sequence ID" value="CAE6520103.1"/>
    <property type="molecule type" value="Genomic_DNA"/>
</dbReference>
<comment type="caution">
    <text evidence="10">The sequence shown here is derived from an EMBL/GenBank/DDBJ whole genome shotgun (WGS) entry which is preliminary data.</text>
</comment>
<comment type="subcellular location">
    <subcellularLocation>
        <location evidence="1 9">Nucleus</location>
        <location evidence="1 9">Nuclear pore complex</location>
    </subcellularLocation>
</comment>
<keyword evidence="9" id="KW-0472">Membrane</keyword>
<dbReference type="GO" id="GO:0017056">
    <property type="term" value="F:structural constituent of nuclear pore"/>
    <property type="evidence" value="ECO:0007669"/>
    <property type="project" value="TreeGrafter"/>
</dbReference>
<dbReference type="Pfam" id="PF07575">
    <property type="entry name" value="Nucleopor_Nup85"/>
    <property type="match status" value="2"/>
</dbReference>
<proteinExistence type="inferred from homology"/>
<comment type="subunit">
    <text evidence="9">Component of the nuclear pore complex (NPC).</text>
</comment>
<dbReference type="GO" id="GO:0006406">
    <property type="term" value="P:mRNA export from nucleus"/>
    <property type="evidence" value="ECO:0007669"/>
    <property type="project" value="TreeGrafter"/>
</dbReference>
<accession>A0A8H3DEB0</accession>
<keyword evidence="7 9" id="KW-0906">Nuclear pore complex</keyword>
<keyword evidence="8 9" id="KW-0539">Nucleus</keyword>
<organism evidence="10 11">
    <name type="scientific">Rhizoctonia solani</name>
    <dbReference type="NCBI Taxonomy" id="456999"/>
    <lineage>
        <taxon>Eukaryota</taxon>
        <taxon>Fungi</taxon>
        <taxon>Dikarya</taxon>
        <taxon>Basidiomycota</taxon>
        <taxon>Agaricomycotina</taxon>
        <taxon>Agaricomycetes</taxon>
        <taxon>Cantharellales</taxon>
        <taxon>Ceratobasidiaceae</taxon>
        <taxon>Rhizoctonia</taxon>
    </lineage>
</organism>
<keyword evidence="6 9" id="KW-0811">Translocation</keyword>
<evidence type="ECO:0000256" key="4">
    <source>
        <dbReference type="ARBA" id="ARBA00022816"/>
    </source>
</evidence>
<protein>
    <recommendedName>
        <fullName evidence="9">Nuclear pore complex protein Nup85</fullName>
    </recommendedName>
</protein>
<evidence type="ECO:0000256" key="3">
    <source>
        <dbReference type="ARBA" id="ARBA00022448"/>
    </source>
</evidence>
<evidence type="ECO:0000256" key="6">
    <source>
        <dbReference type="ARBA" id="ARBA00023010"/>
    </source>
</evidence>
<dbReference type="GO" id="GO:0031080">
    <property type="term" value="C:nuclear pore outer ring"/>
    <property type="evidence" value="ECO:0007669"/>
    <property type="project" value="TreeGrafter"/>
</dbReference>
<keyword evidence="3 9" id="KW-0813">Transport</keyword>
<comment type="function">
    <text evidence="9">Functions as a component of the nuclear pore complex (NPC).</text>
</comment>
<evidence type="ECO:0000256" key="7">
    <source>
        <dbReference type="ARBA" id="ARBA00023132"/>
    </source>
</evidence>
<dbReference type="GO" id="GO:0031965">
    <property type="term" value="C:nuclear membrane"/>
    <property type="evidence" value="ECO:0007669"/>
    <property type="project" value="UniProtKB-UniRule"/>
</dbReference>
<dbReference type="AlphaFoldDB" id="A0A8H3DEB0"/>
<evidence type="ECO:0000313" key="10">
    <source>
        <dbReference type="EMBL" id="CAE6520103.1"/>
    </source>
</evidence>
<evidence type="ECO:0000256" key="5">
    <source>
        <dbReference type="ARBA" id="ARBA00022927"/>
    </source>
</evidence>
<reference evidence="10" key="1">
    <citation type="submission" date="2021-01" db="EMBL/GenBank/DDBJ databases">
        <authorList>
            <person name="Kaushik A."/>
        </authorList>
    </citation>
    <scope>NUCLEOTIDE SEQUENCE</scope>
    <source>
        <strain evidence="10">AG4-RS23</strain>
    </source>
</reference>
<evidence type="ECO:0000256" key="9">
    <source>
        <dbReference type="RuleBase" id="RU365073"/>
    </source>
</evidence>
<dbReference type="Proteomes" id="UP000663861">
    <property type="component" value="Unassembled WGS sequence"/>
</dbReference>
<evidence type="ECO:0000313" key="11">
    <source>
        <dbReference type="Proteomes" id="UP000663861"/>
    </source>
</evidence>
<evidence type="ECO:0000256" key="2">
    <source>
        <dbReference type="ARBA" id="ARBA00005573"/>
    </source>
</evidence>
<keyword evidence="5 9" id="KW-0653">Protein transport</keyword>
<dbReference type="InterPro" id="IPR011502">
    <property type="entry name" value="Nucleoporin_Nup85"/>
</dbReference>
<sequence length="752" mass="83490">MATLTLQPHLIPTGGLEEFQGSQHTFTTSISPRGNSVVAHASSKTPQALTKKRIPADTLLYFASWDHIPESTVEFYCDTYLTFTTIQNIAKSLKNDSATHLLSEEQITNYYSRSIEQYINDAKKQITSLASQDPLPSTYPTYVSILETLQLVQTIYAPHGGQINGLIGEQLLQWLNTSHTVPATAELIRLSALPEPWSDPDFWPTLNKCIIRGLSTSALGFLRRVGSNHPSATLRTFIRDSLVPVLETHPRSSEFQRESGFLTAHSRWRERVAEVRVAFDKAVDADPGEGDEDEWSRWVDELLGVLEGDAGVVFALCNEAVEDGWGFREVIGVWGVWVDVGLKRTQLGKVVERVAEDMPPDPTIPVQELHRAILAMEELEALEVAARVDPWLAAHLADIFEKVEALDPHDEITQTYGMSVRDHFVLAYAEHLHSDPTLFEIELEYMGRCGALGRERISAVICHIPVIPPPADSQASTNSKSRLKSLGVDDQGLPVVPRMVDAGMWEGCDRVDKLLSVCDHFGLRDESREICKVVAQHLTREKSYGLAISYCAFAQDVRGVGRIATLLLEEYVQNGGLPHLPSSPNLSNYIPPTLGSAAFVKHVAQIPARYMRVNATDPITARLQFVARFADFHTFSEDGAKGEAVRLLVRMLDRSIVPRAWQAVVLLDAASLLEGSEEELLITTDDAYELLRYLQNIYTQTALGAGSDYLEVLARITMRGKGSAAETEALQSLDIVRLVLARYLARCTVQRI</sequence>
<dbReference type="GO" id="GO:0045893">
    <property type="term" value="P:positive regulation of DNA-templated transcription"/>
    <property type="evidence" value="ECO:0007669"/>
    <property type="project" value="TreeGrafter"/>
</dbReference>
<gene>
    <name evidence="10" type="ORF">RDB_LOCUS154205</name>
</gene>
<keyword evidence="4 9" id="KW-0509">mRNA transport</keyword>
<dbReference type="PANTHER" id="PTHR13373">
    <property type="entry name" value="FROUNT PROTEIN-RELATED"/>
    <property type="match status" value="1"/>
</dbReference>
<dbReference type="PANTHER" id="PTHR13373:SF21">
    <property type="entry name" value="NUCLEAR PORE COMPLEX PROTEIN NUP85"/>
    <property type="match status" value="1"/>
</dbReference>
<dbReference type="GO" id="GO:0006606">
    <property type="term" value="P:protein import into nucleus"/>
    <property type="evidence" value="ECO:0007669"/>
    <property type="project" value="TreeGrafter"/>
</dbReference>
<name>A0A8H3DEB0_9AGAM</name>
<evidence type="ECO:0000256" key="1">
    <source>
        <dbReference type="ARBA" id="ARBA00004567"/>
    </source>
</evidence>
<comment type="similarity">
    <text evidence="2 9">Belongs to the nucleoporin Nup85 family.</text>
</comment>
<evidence type="ECO:0000256" key="8">
    <source>
        <dbReference type="ARBA" id="ARBA00023242"/>
    </source>
</evidence>